<name>A4TXN1_9PROT</name>
<sequence length="90" mass="9820">MFALGDSATLTLRYFTAPSGSALLFSGPLSGRLFVTLRVAKGTHAITECPRPLQGGSDVINIRLHCRQPCLRVRVELFAWRRPAPKAALV</sequence>
<organism evidence="1">
    <name type="scientific">Magnetospirillum gryphiswaldense</name>
    <dbReference type="NCBI Taxonomy" id="55518"/>
    <lineage>
        <taxon>Bacteria</taxon>
        <taxon>Pseudomonadati</taxon>
        <taxon>Pseudomonadota</taxon>
        <taxon>Alphaproteobacteria</taxon>
        <taxon>Rhodospirillales</taxon>
        <taxon>Rhodospirillaceae</taxon>
        <taxon>Magnetospirillum</taxon>
    </lineage>
</organism>
<protein>
    <submittedName>
        <fullName evidence="1">Uncharacterized protein</fullName>
    </submittedName>
</protein>
<proteinExistence type="predicted"/>
<dbReference type="AlphaFoldDB" id="A4TXN1"/>
<reference evidence="1" key="1">
    <citation type="journal article" date="2007" name="J. Bacteriol.">
        <title>Comparative genome analysis of four magnetotactic bacteria reveals a complex set of group-specific genes implicated in magnetosome biomineralization and function.</title>
        <authorList>
            <person name="Richter M."/>
            <person name="Kube M."/>
            <person name="Bazylinski D.A."/>
            <person name="Lombardot T."/>
            <person name="Gloeckner F.O."/>
            <person name="Reinhardt R."/>
            <person name="Schueler D."/>
        </authorList>
    </citation>
    <scope>NUCLEOTIDE SEQUENCE</scope>
    <source>
        <strain evidence="1">MSR-1</strain>
    </source>
</reference>
<evidence type="ECO:0000313" key="1">
    <source>
        <dbReference type="EMBL" id="CAM75388.1"/>
    </source>
</evidence>
<accession>A4TXN1</accession>
<gene>
    <name evidence="1" type="ORF">MGR_3498</name>
</gene>
<dbReference type="EMBL" id="CU459003">
    <property type="protein sequence ID" value="CAM75388.1"/>
    <property type="molecule type" value="Genomic_DNA"/>
</dbReference>